<dbReference type="GO" id="GO:1902657">
    <property type="term" value="P:protein localization to prospore membrane"/>
    <property type="evidence" value="ECO:0007669"/>
    <property type="project" value="InterPro"/>
</dbReference>
<dbReference type="InterPro" id="IPR040345">
    <property type="entry name" value="Mug56/Spo71"/>
</dbReference>
<dbReference type="STRING" id="13706.A0A1X2HJR3"/>
<evidence type="ECO:0000313" key="4">
    <source>
        <dbReference type="Proteomes" id="UP000242180"/>
    </source>
</evidence>
<dbReference type="AlphaFoldDB" id="A0A1X2HJR3"/>
<dbReference type="Pfam" id="PF23207">
    <property type="entry name" value="PH_SPO71"/>
    <property type="match status" value="1"/>
</dbReference>
<feature type="domain" description="PH" evidence="2">
    <location>
        <begin position="193"/>
        <end position="300"/>
    </location>
</feature>
<evidence type="ECO:0000313" key="3">
    <source>
        <dbReference type="EMBL" id="ORY99287.1"/>
    </source>
</evidence>
<evidence type="ECO:0000256" key="1">
    <source>
        <dbReference type="SAM" id="MobiDB-lite"/>
    </source>
</evidence>
<dbReference type="InParanoid" id="A0A1X2HJR3"/>
<dbReference type="PROSITE" id="PS50003">
    <property type="entry name" value="PH_DOMAIN"/>
    <property type="match status" value="2"/>
</dbReference>
<proteinExistence type="predicted"/>
<dbReference type="OrthoDB" id="5579281at2759"/>
<dbReference type="InterPro" id="IPR011993">
    <property type="entry name" value="PH-like_dom_sf"/>
</dbReference>
<dbReference type="InterPro" id="IPR001849">
    <property type="entry name" value="PH_domain"/>
</dbReference>
<dbReference type="OMA" id="DWYMALY"/>
<dbReference type="SMART" id="SM00233">
    <property type="entry name" value="PH"/>
    <property type="match status" value="3"/>
</dbReference>
<protein>
    <recommendedName>
        <fullName evidence="2">PH domain-containing protein</fullName>
    </recommendedName>
</protein>
<dbReference type="SUPFAM" id="SSF50729">
    <property type="entry name" value="PH domain-like"/>
    <property type="match status" value="3"/>
</dbReference>
<name>A0A1X2HJR3_SYNRA</name>
<dbReference type="PANTHER" id="PTHR28076">
    <property type="entry name" value="SPORULATION-SPECIFIC PROTEIN 71"/>
    <property type="match status" value="1"/>
</dbReference>
<gene>
    <name evidence="3" type="ORF">BCR43DRAFT_523261</name>
</gene>
<sequence length="759" mass="87125">MYTDTGPILRAKSTHSDVPKDAPVPDWSPSLRSTPDSSILLRTPSPPQTVIPFLHRKDEKTTHVESRLEEKEQALLSPTVASCGRLQLVETHHSATTLPTIRELPASPSESTPDLATQWPSAPFPYNNRLKAPSLSFISNRTVSTCAPPAIPLCRISTFPEASSSTDAGVLKKGRLLCSKQLSWYSRRSSEMDMTRNHLRLRQSRFRWREFKVILKSDRIELYHVSTLIFQAKRLAHVIYLHESRKHHRTAVHLTFATQLDYTLSIAFRSANGRNVRFLFTARSEKDTQDWYMALYHCLPNQSKRKIPPTIDCTLPTLDNLRIRIPVADDQNNSILTKEQNIRMEDIKRCILAMLDYQNVRPMGWFPERVSLHWRNSHDRLECVADDAYLICPQLIEQSHTLELHPHAHSPATAVLPPVSEGFLTWWSLNLRKPNKLQKHVVYALTDGHCLFLVNPYRALPIESEQNPDSGKQRWTLGRISRASLFHPHHHSHVHRPRVSTGGGITLRSATRFFFRDARDHTRELADVERQNANLGAAFAVVDMTQATEVQSAKEMKDRKTFFEIKTKDGSRILLEAPTVQAMFEWIMRLRKMMQGTTLVTGLKERLTILQSGIVYVRKGYTFEQRFCVLLRGHGLMLFDSRKKRRPSSWTGSYVHYLTVPLDEKTYVYSDDQPGSSTHLPPRLFSDGTTNERNAECSFAVWRADQRHVLVSLREKLSVLKLGHRLGSKGTIWVFMARTRAEKEAWVWAAHHEIDRSLS</sequence>
<comment type="caution">
    <text evidence="3">The sequence shown here is derived from an EMBL/GenBank/DDBJ whole genome shotgun (WGS) entry which is preliminary data.</text>
</comment>
<dbReference type="InterPro" id="IPR057379">
    <property type="entry name" value="PH_SPO71"/>
</dbReference>
<dbReference type="PANTHER" id="PTHR28076:SF1">
    <property type="entry name" value="PROSPORE MEMBRANE ADAPTER PROTEIN SPO71"/>
    <property type="match status" value="1"/>
</dbReference>
<accession>A0A1X2HJR3</accession>
<dbReference type="Proteomes" id="UP000242180">
    <property type="component" value="Unassembled WGS sequence"/>
</dbReference>
<feature type="region of interest" description="Disordered" evidence="1">
    <location>
        <begin position="1"/>
        <end position="47"/>
    </location>
</feature>
<keyword evidence="4" id="KW-1185">Reference proteome</keyword>
<feature type="domain" description="PH" evidence="2">
    <location>
        <begin position="608"/>
        <end position="755"/>
    </location>
</feature>
<reference evidence="3 4" key="1">
    <citation type="submission" date="2016-07" db="EMBL/GenBank/DDBJ databases">
        <title>Pervasive Adenine N6-methylation of Active Genes in Fungi.</title>
        <authorList>
            <consortium name="DOE Joint Genome Institute"/>
            <person name="Mondo S.J."/>
            <person name="Dannebaum R.O."/>
            <person name="Kuo R.C."/>
            <person name="Labutti K."/>
            <person name="Haridas S."/>
            <person name="Kuo A."/>
            <person name="Salamov A."/>
            <person name="Ahrendt S.R."/>
            <person name="Lipzen A."/>
            <person name="Sullivan W."/>
            <person name="Andreopoulos W.B."/>
            <person name="Clum A."/>
            <person name="Lindquist E."/>
            <person name="Daum C."/>
            <person name="Ramamoorthy G.K."/>
            <person name="Gryganskyi A."/>
            <person name="Culley D."/>
            <person name="Magnuson J.K."/>
            <person name="James T.Y."/>
            <person name="O'Malley M.A."/>
            <person name="Stajich J.E."/>
            <person name="Spatafora J.W."/>
            <person name="Visel A."/>
            <person name="Grigoriev I.V."/>
        </authorList>
    </citation>
    <scope>NUCLEOTIDE SEQUENCE [LARGE SCALE GENOMIC DNA]</scope>
    <source>
        <strain evidence="3 4">NRRL 2496</strain>
    </source>
</reference>
<dbReference type="EMBL" id="MCGN01000003">
    <property type="protein sequence ID" value="ORY99287.1"/>
    <property type="molecule type" value="Genomic_DNA"/>
</dbReference>
<evidence type="ECO:0000259" key="2">
    <source>
        <dbReference type="PROSITE" id="PS50003"/>
    </source>
</evidence>
<organism evidence="3 4">
    <name type="scientific">Syncephalastrum racemosum</name>
    <name type="common">Filamentous fungus</name>
    <dbReference type="NCBI Taxonomy" id="13706"/>
    <lineage>
        <taxon>Eukaryota</taxon>
        <taxon>Fungi</taxon>
        <taxon>Fungi incertae sedis</taxon>
        <taxon>Mucoromycota</taxon>
        <taxon>Mucoromycotina</taxon>
        <taxon>Mucoromycetes</taxon>
        <taxon>Mucorales</taxon>
        <taxon>Syncephalastraceae</taxon>
        <taxon>Syncephalastrum</taxon>
    </lineage>
</organism>
<dbReference type="Gene3D" id="2.30.29.30">
    <property type="entry name" value="Pleckstrin-homology domain (PH domain)/Phosphotyrosine-binding domain (PTB)"/>
    <property type="match status" value="1"/>
</dbReference>